<proteinExistence type="predicted"/>
<dbReference type="Proteomes" id="UP000799779">
    <property type="component" value="Unassembled WGS sequence"/>
</dbReference>
<sequence>MILTSEMRFHWLPSLWKAFCLTCKAFKGAGTPAIFQISRFTTYNNDKITKYLRWMYGNMKLRTTHALWRAVDAGRKGPIVQGFDLDLHPEDFHYQLSADPVLDAVKREKMPPTMLPLRGIPDAFLLPVPDACNRVLASLHHLILHIAQAPHLHEDINHILQQALHANPSTNVSRDKFNLQIPDPKSEYYDGYFSKLDFHRAYFVKLLHLSLTKIYICHD</sequence>
<name>A0A6A5VYC6_9PLEO</name>
<gene>
    <name evidence="1" type="ORF">P154DRAFT_567616</name>
</gene>
<dbReference type="AlphaFoldDB" id="A0A6A5VYC6"/>
<dbReference type="EMBL" id="ML977676">
    <property type="protein sequence ID" value="KAF1993994.1"/>
    <property type="molecule type" value="Genomic_DNA"/>
</dbReference>
<evidence type="ECO:0000313" key="2">
    <source>
        <dbReference type="Proteomes" id="UP000799779"/>
    </source>
</evidence>
<reference evidence="1" key="1">
    <citation type="journal article" date="2020" name="Stud. Mycol.">
        <title>101 Dothideomycetes genomes: a test case for predicting lifestyles and emergence of pathogens.</title>
        <authorList>
            <person name="Haridas S."/>
            <person name="Albert R."/>
            <person name="Binder M."/>
            <person name="Bloem J."/>
            <person name="Labutti K."/>
            <person name="Salamov A."/>
            <person name="Andreopoulos B."/>
            <person name="Baker S."/>
            <person name="Barry K."/>
            <person name="Bills G."/>
            <person name="Bluhm B."/>
            <person name="Cannon C."/>
            <person name="Castanera R."/>
            <person name="Culley D."/>
            <person name="Daum C."/>
            <person name="Ezra D."/>
            <person name="Gonzalez J."/>
            <person name="Henrissat B."/>
            <person name="Kuo A."/>
            <person name="Liang C."/>
            <person name="Lipzen A."/>
            <person name="Lutzoni F."/>
            <person name="Magnuson J."/>
            <person name="Mondo S."/>
            <person name="Nolan M."/>
            <person name="Ohm R."/>
            <person name="Pangilinan J."/>
            <person name="Park H.-J."/>
            <person name="Ramirez L."/>
            <person name="Alfaro M."/>
            <person name="Sun H."/>
            <person name="Tritt A."/>
            <person name="Yoshinaga Y."/>
            <person name="Zwiers L.-H."/>
            <person name="Turgeon B."/>
            <person name="Goodwin S."/>
            <person name="Spatafora J."/>
            <person name="Crous P."/>
            <person name="Grigoriev I."/>
        </authorList>
    </citation>
    <scope>NUCLEOTIDE SEQUENCE</scope>
    <source>
        <strain evidence="1">CBS 123094</strain>
    </source>
</reference>
<protein>
    <submittedName>
        <fullName evidence="1">Uncharacterized protein</fullName>
    </submittedName>
</protein>
<evidence type="ECO:0000313" key="1">
    <source>
        <dbReference type="EMBL" id="KAF1993994.1"/>
    </source>
</evidence>
<organism evidence="1 2">
    <name type="scientific">Amniculicola lignicola CBS 123094</name>
    <dbReference type="NCBI Taxonomy" id="1392246"/>
    <lineage>
        <taxon>Eukaryota</taxon>
        <taxon>Fungi</taxon>
        <taxon>Dikarya</taxon>
        <taxon>Ascomycota</taxon>
        <taxon>Pezizomycotina</taxon>
        <taxon>Dothideomycetes</taxon>
        <taxon>Pleosporomycetidae</taxon>
        <taxon>Pleosporales</taxon>
        <taxon>Amniculicolaceae</taxon>
        <taxon>Amniculicola</taxon>
    </lineage>
</organism>
<accession>A0A6A5VYC6</accession>
<keyword evidence="2" id="KW-1185">Reference proteome</keyword>